<gene>
    <name evidence="2" type="ORF">QSP1433_LOCUS13162</name>
</gene>
<name>A0A7S2SE02_9STRA</name>
<dbReference type="Gene3D" id="3.40.630.30">
    <property type="match status" value="1"/>
</dbReference>
<dbReference type="InterPro" id="IPR000182">
    <property type="entry name" value="GNAT_dom"/>
</dbReference>
<sequence length="185" mass="20289">MATAGCVLVTKRLIVRNCIGALGCAEDGFAQSVTGKGGMPRVLSGMLVENVTKSLPPDWQGDYSEERAMQWMQEREKEGTTVLLCVEKEAKEPIGLMILFEMDYQGGGKEVRLGYLLREQSWGKGFASELIGAFVPWCRSVPSIRSIAGGVAKDNPASARVLEKNGFHVSSEESTEHETMFRLEV</sequence>
<dbReference type="EMBL" id="HBHK01020733">
    <property type="protein sequence ID" value="CAD9697309.1"/>
    <property type="molecule type" value="Transcribed_RNA"/>
</dbReference>
<dbReference type="SUPFAM" id="SSF55729">
    <property type="entry name" value="Acyl-CoA N-acyltransferases (Nat)"/>
    <property type="match status" value="1"/>
</dbReference>
<reference evidence="2" key="1">
    <citation type="submission" date="2021-01" db="EMBL/GenBank/DDBJ databases">
        <authorList>
            <person name="Corre E."/>
            <person name="Pelletier E."/>
            <person name="Niang G."/>
            <person name="Scheremetjew M."/>
            <person name="Finn R."/>
            <person name="Kale V."/>
            <person name="Holt S."/>
            <person name="Cochrane G."/>
            <person name="Meng A."/>
            <person name="Brown T."/>
            <person name="Cohen L."/>
        </authorList>
    </citation>
    <scope>NUCLEOTIDE SEQUENCE</scope>
    <source>
        <strain evidence="2">NY070348D</strain>
    </source>
</reference>
<accession>A0A7S2SE02</accession>
<dbReference type="AlphaFoldDB" id="A0A7S2SE02"/>
<evidence type="ECO:0000313" key="2">
    <source>
        <dbReference type="EMBL" id="CAD9697309.1"/>
    </source>
</evidence>
<organism evidence="2">
    <name type="scientific">Mucochytrium quahogii</name>
    <dbReference type="NCBI Taxonomy" id="96639"/>
    <lineage>
        <taxon>Eukaryota</taxon>
        <taxon>Sar</taxon>
        <taxon>Stramenopiles</taxon>
        <taxon>Bigyra</taxon>
        <taxon>Labyrinthulomycetes</taxon>
        <taxon>Thraustochytrida</taxon>
        <taxon>Thraustochytriidae</taxon>
        <taxon>Mucochytrium</taxon>
    </lineage>
</organism>
<dbReference type="Pfam" id="PF13302">
    <property type="entry name" value="Acetyltransf_3"/>
    <property type="match status" value="1"/>
</dbReference>
<dbReference type="InterPro" id="IPR051531">
    <property type="entry name" value="N-acetyltransferase"/>
</dbReference>
<feature type="domain" description="N-acetyltransferase" evidence="1">
    <location>
        <begin position="46"/>
        <end position="185"/>
    </location>
</feature>
<protein>
    <recommendedName>
        <fullName evidence="1">N-acetyltransferase domain-containing protein</fullName>
    </recommendedName>
</protein>
<evidence type="ECO:0000259" key="1">
    <source>
        <dbReference type="PROSITE" id="PS51186"/>
    </source>
</evidence>
<dbReference type="PROSITE" id="PS51186">
    <property type="entry name" value="GNAT"/>
    <property type="match status" value="1"/>
</dbReference>
<dbReference type="GO" id="GO:0016747">
    <property type="term" value="F:acyltransferase activity, transferring groups other than amino-acyl groups"/>
    <property type="evidence" value="ECO:0007669"/>
    <property type="project" value="InterPro"/>
</dbReference>
<proteinExistence type="predicted"/>
<dbReference type="InterPro" id="IPR016181">
    <property type="entry name" value="Acyl_CoA_acyltransferase"/>
</dbReference>
<dbReference type="PANTHER" id="PTHR43792:SF1">
    <property type="entry name" value="N-ACETYLTRANSFERASE DOMAIN-CONTAINING PROTEIN"/>
    <property type="match status" value="1"/>
</dbReference>
<dbReference type="PANTHER" id="PTHR43792">
    <property type="entry name" value="GNAT FAMILY, PUTATIVE (AFU_ORTHOLOGUE AFUA_3G00765)-RELATED-RELATED"/>
    <property type="match status" value="1"/>
</dbReference>